<keyword evidence="2" id="KW-1185">Reference proteome</keyword>
<reference evidence="1 2" key="1">
    <citation type="submission" date="2013-11" db="EMBL/GenBank/DDBJ databases">
        <title>Genome sequencing of Stegodyphus mimosarum.</title>
        <authorList>
            <person name="Bechsgaard J."/>
        </authorList>
    </citation>
    <scope>NUCLEOTIDE SEQUENCE [LARGE SCALE GENOMIC DNA]</scope>
</reference>
<gene>
    <name evidence="1" type="ORF">X975_25801</name>
</gene>
<feature type="non-terminal residue" evidence="1">
    <location>
        <position position="49"/>
    </location>
</feature>
<proteinExistence type="predicted"/>
<dbReference type="EMBL" id="KK121686">
    <property type="protein sequence ID" value="KFM81024.1"/>
    <property type="molecule type" value="Genomic_DNA"/>
</dbReference>
<organism evidence="1 2">
    <name type="scientific">Stegodyphus mimosarum</name>
    <name type="common">African social velvet spider</name>
    <dbReference type="NCBI Taxonomy" id="407821"/>
    <lineage>
        <taxon>Eukaryota</taxon>
        <taxon>Metazoa</taxon>
        <taxon>Ecdysozoa</taxon>
        <taxon>Arthropoda</taxon>
        <taxon>Chelicerata</taxon>
        <taxon>Arachnida</taxon>
        <taxon>Araneae</taxon>
        <taxon>Araneomorphae</taxon>
        <taxon>Entelegynae</taxon>
        <taxon>Eresoidea</taxon>
        <taxon>Eresidae</taxon>
        <taxon>Stegodyphus</taxon>
    </lineage>
</organism>
<dbReference type="AlphaFoldDB" id="A0A087UUI5"/>
<dbReference type="Proteomes" id="UP000054359">
    <property type="component" value="Unassembled WGS sequence"/>
</dbReference>
<protein>
    <submittedName>
        <fullName evidence="1">Uncharacterized protein</fullName>
    </submittedName>
</protein>
<sequence>MQECVQSQNLYAFPHNSRVEVAQSICTLQVVVWQDLQELKILIREKMIK</sequence>
<evidence type="ECO:0000313" key="2">
    <source>
        <dbReference type="Proteomes" id="UP000054359"/>
    </source>
</evidence>
<evidence type="ECO:0000313" key="1">
    <source>
        <dbReference type="EMBL" id="KFM81024.1"/>
    </source>
</evidence>
<name>A0A087UUI5_STEMI</name>
<accession>A0A087UUI5</accession>